<evidence type="ECO:0000256" key="1">
    <source>
        <dbReference type="ARBA" id="ARBA00004651"/>
    </source>
</evidence>
<protein>
    <submittedName>
        <fullName evidence="9">MFS transporter</fullName>
    </submittedName>
</protein>
<dbReference type="CDD" id="cd06174">
    <property type="entry name" value="MFS"/>
    <property type="match status" value="1"/>
</dbReference>
<gene>
    <name evidence="9" type="ORF">GCM10008906_26320</name>
</gene>
<dbReference type="PANTHER" id="PTHR43124:SF3">
    <property type="entry name" value="CHLORAMPHENICOL EFFLUX PUMP RV0191"/>
    <property type="match status" value="1"/>
</dbReference>
<evidence type="ECO:0000256" key="3">
    <source>
        <dbReference type="ARBA" id="ARBA00022475"/>
    </source>
</evidence>
<feature type="transmembrane region" description="Helical" evidence="7">
    <location>
        <begin position="345"/>
        <end position="368"/>
    </location>
</feature>
<sequence length="413" mass="45523">MLMKKNIKLERALMLFILMIAGCVIYELPYLRYNYYDVLREALNLNNTQMGFLMTVYGIVAMLGYFPSGWLADRYSIRKLLAFSLIVTGLVGFYFGTYPSYKMLILIHVIWAITTSLTYWSAMIKAVSQLGDSKEQGRLYGIFEGGRGLLPIIYGFMILALFNKMGASQVALKTVINVYAIISVAGGIITLLFFKDSKNTEDSNPLLSDIVAVIKMPQVWLLAIIIFSSYVQYIAMGYITPYFTEIFKASVSLAAALGLIRIYALAIGAGPFAGFMADKIGSSTKVLFGAFVMIVASLVPFLIIPGDPNLIWVVIVSMVVLGTGVFITRGIYFAAIDEINVPIKYAGAAIGFASFIGFLPEAFVYTLVGNWLDKNPGIDGYKIMFTFMIIVSVIGFIACGLLLKNIKKNKSNA</sequence>
<dbReference type="InterPro" id="IPR036259">
    <property type="entry name" value="MFS_trans_sf"/>
</dbReference>
<keyword evidence="4 7" id="KW-0812">Transmembrane</keyword>
<evidence type="ECO:0000313" key="9">
    <source>
        <dbReference type="EMBL" id="GAA0743041.1"/>
    </source>
</evidence>
<dbReference type="InterPro" id="IPR020846">
    <property type="entry name" value="MFS_dom"/>
</dbReference>
<proteinExistence type="predicted"/>
<feature type="transmembrane region" description="Helical" evidence="7">
    <location>
        <begin position="310"/>
        <end position="333"/>
    </location>
</feature>
<feature type="transmembrane region" description="Helical" evidence="7">
    <location>
        <begin position="12"/>
        <end position="30"/>
    </location>
</feature>
<keyword evidence="5 7" id="KW-1133">Transmembrane helix</keyword>
<feature type="transmembrane region" description="Helical" evidence="7">
    <location>
        <begin position="286"/>
        <end position="304"/>
    </location>
</feature>
<comment type="caution">
    <text evidence="9">The sequence shown here is derived from an EMBL/GenBank/DDBJ whole genome shotgun (WGS) entry which is preliminary data.</text>
</comment>
<dbReference type="PROSITE" id="PS50850">
    <property type="entry name" value="MFS"/>
    <property type="match status" value="1"/>
</dbReference>
<evidence type="ECO:0000256" key="6">
    <source>
        <dbReference type="ARBA" id="ARBA00023136"/>
    </source>
</evidence>
<keyword evidence="6 7" id="KW-0472">Membrane</keyword>
<keyword evidence="2" id="KW-0813">Transport</keyword>
<dbReference type="PANTHER" id="PTHR43124">
    <property type="entry name" value="PURINE EFFLUX PUMP PBUE"/>
    <property type="match status" value="1"/>
</dbReference>
<feature type="domain" description="Major facilitator superfamily (MFS) profile" evidence="8">
    <location>
        <begin position="7"/>
        <end position="407"/>
    </location>
</feature>
<feature type="transmembrane region" description="Helical" evidence="7">
    <location>
        <begin position="251"/>
        <end position="274"/>
    </location>
</feature>
<dbReference type="SUPFAM" id="SSF103473">
    <property type="entry name" value="MFS general substrate transporter"/>
    <property type="match status" value="1"/>
</dbReference>
<dbReference type="InterPro" id="IPR011701">
    <property type="entry name" value="MFS"/>
</dbReference>
<dbReference type="Pfam" id="PF07690">
    <property type="entry name" value="MFS_1"/>
    <property type="match status" value="1"/>
</dbReference>
<dbReference type="PROSITE" id="PS51257">
    <property type="entry name" value="PROKAR_LIPOPROTEIN"/>
    <property type="match status" value="1"/>
</dbReference>
<evidence type="ECO:0000313" key="10">
    <source>
        <dbReference type="Proteomes" id="UP001501510"/>
    </source>
</evidence>
<keyword evidence="3" id="KW-1003">Cell membrane</keyword>
<feature type="transmembrane region" description="Helical" evidence="7">
    <location>
        <begin position="219"/>
        <end position="239"/>
    </location>
</feature>
<dbReference type="Proteomes" id="UP001501510">
    <property type="component" value="Unassembled WGS sequence"/>
</dbReference>
<organism evidence="9 10">
    <name type="scientific">Clostridium oceanicum</name>
    <dbReference type="NCBI Taxonomy" id="1543"/>
    <lineage>
        <taxon>Bacteria</taxon>
        <taxon>Bacillati</taxon>
        <taxon>Bacillota</taxon>
        <taxon>Clostridia</taxon>
        <taxon>Eubacteriales</taxon>
        <taxon>Clostridiaceae</taxon>
        <taxon>Clostridium</taxon>
    </lineage>
</organism>
<evidence type="ECO:0000256" key="4">
    <source>
        <dbReference type="ARBA" id="ARBA00022692"/>
    </source>
</evidence>
<dbReference type="InterPro" id="IPR050189">
    <property type="entry name" value="MFS_Efflux_Transporters"/>
</dbReference>
<feature type="transmembrane region" description="Helical" evidence="7">
    <location>
        <begin position="50"/>
        <end position="68"/>
    </location>
</feature>
<keyword evidence="10" id="KW-1185">Reference proteome</keyword>
<dbReference type="EMBL" id="BAAACG010000010">
    <property type="protein sequence ID" value="GAA0743041.1"/>
    <property type="molecule type" value="Genomic_DNA"/>
</dbReference>
<accession>A0ABN1JMS4</accession>
<comment type="subcellular location">
    <subcellularLocation>
        <location evidence="1">Cell membrane</location>
        <topology evidence="1">Multi-pass membrane protein</topology>
    </subcellularLocation>
</comment>
<feature type="transmembrane region" description="Helical" evidence="7">
    <location>
        <begin position="380"/>
        <end position="403"/>
    </location>
</feature>
<evidence type="ECO:0000256" key="5">
    <source>
        <dbReference type="ARBA" id="ARBA00022989"/>
    </source>
</evidence>
<feature type="transmembrane region" description="Helical" evidence="7">
    <location>
        <begin position="103"/>
        <end position="127"/>
    </location>
</feature>
<evidence type="ECO:0000256" key="7">
    <source>
        <dbReference type="SAM" id="Phobius"/>
    </source>
</evidence>
<feature type="transmembrane region" description="Helical" evidence="7">
    <location>
        <begin position="174"/>
        <end position="194"/>
    </location>
</feature>
<evidence type="ECO:0000259" key="8">
    <source>
        <dbReference type="PROSITE" id="PS50850"/>
    </source>
</evidence>
<evidence type="ECO:0000256" key="2">
    <source>
        <dbReference type="ARBA" id="ARBA00022448"/>
    </source>
</evidence>
<dbReference type="Gene3D" id="1.20.1250.20">
    <property type="entry name" value="MFS general substrate transporter like domains"/>
    <property type="match status" value="2"/>
</dbReference>
<feature type="transmembrane region" description="Helical" evidence="7">
    <location>
        <begin position="80"/>
        <end position="97"/>
    </location>
</feature>
<name>A0ABN1JMS4_9CLOT</name>
<reference evidence="9 10" key="1">
    <citation type="journal article" date="2019" name="Int. J. Syst. Evol. Microbiol.">
        <title>The Global Catalogue of Microorganisms (GCM) 10K type strain sequencing project: providing services to taxonomists for standard genome sequencing and annotation.</title>
        <authorList>
            <consortium name="The Broad Institute Genomics Platform"/>
            <consortium name="The Broad Institute Genome Sequencing Center for Infectious Disease"/>
            <person name="Wu L."/>
            <person name="Ma J."/>
        </authorList>
    </citation>
    <scope>NUCLEOTIDE SEQUENCE [LARGE SCALE GENOMIC DNA]</scope>
    <source>
        <strain evidence="9 10">JCM 1407</strain>
    </source>
</reference>
<feature type="transmembrane region" description="Helical" evidence="7">
    <location>
        <begin position="139"/>
        <end position="162"/>
    </location>
</feature>